<feature type="chain" id="PRO_5034583102" description="Secretin/TonB short N-terminal domain-containing protein" evidence="1">
    <location>
        <begin position="29"/>
        <end position="229"/>
    </location>
</feature>
<comment type="caution">
    <text evidence="2">The sequence shown here is derived from an EMBL/GenBank/DDBJ whole genome shotgun (WGS) entry which is preliminary data.</text>
</comment>
<dbReference type="AlphaFoldDB" id="A0A8E0WVI0"/>
<name>A0A8E0WVI0_9SPHN</name>
<proteinExistence type="predicted"/>
<dbReference type="EMBL" id="JANF02000012">
    <property type="protein sequence ID" value="KER37633.1"/>
    <property type="molecule type" value="Genomic_DNA"/>
</dbReference>
<evidence type="ECO:0000313" key="3">
    <source>
        <dbReference type="Proteomes" id="UP000028135"/>
    </source>
</evidence>
<sequence length="229" mass="24139">MDIKFLSGRRLLALAAVAVASSASLALAQVWPAQQLSSPTRTQSPQAQQGGGVDLVGVPLSDLVRLYLERLDDRSYVACADLVQDTRLVSLRATDQNSRTAIEGVLRAHGYAFTERAGITYVCPVAQRGDQLSASAGGLPAGSPLTSPADADPASAAPTLQLTSYQMLATESDNLVDRLASKGFEPMGCVVGEKGVRVAMKSISEGRTLMVDLALVKRSQIAPLVQCRL</sequence>
<feature type="signal peptide" evidence="1">
    <location>
        <begin position="1"/>
        <end position="28"/>
    </location>
</feature>
<organism evidence="2 3">
    <name type="scientific">Sphingobium indicum F2</name>
    <dbReference type="NCBI Taxonomy" id="1450518"/>
    <lineage>
        <taxon>Bacteria</taxon>
        <taxon>Pseudomonadati</taxon>
        <taxon>Pseudomonadota</taxon>
        <taxon>Alphaproteobacteria</taxon>
        <taxon>Sphingomonadales</taxon>
        <taxon>Sphingomonadaceae</taxon>
        <taxon>Sphingobium</taxon>
    </lineage>
</organism>
<accession>A0A8E0WVI0</accession>
<reference evidence="2 3" key="1">
    <citation type="submission" date="2014-05" db="EMBL/GenBank/DDBJ databases">
        <title>Genome Announcement of Sphingobium lucknowense F2.</title>
        <authorList>
            <person name="Lal R."/>
            <person name="Negi V."/>
            <person name="Lata P."/>
            <person name="Sangwan N."/>
            <person name="Gupta S.K."/>
            <person name="Rao D.L.N."/>
            <person name="Das S."/>
        </authorList>
    </citation>
    <scope>NUCLEOTIDE SEQUENCE [LARGE SCALE GENOMIC DNA]</scope>
    <source>
        <strain evidence="2 3">F2</strain>
    </source>
</reference>
<dbReference type="Proteomes" id="UP000028135">
    <property type="component" value="Unassembled WGS sequence"/>
</dbReference>
<keyword evidence="1" id="KW-0732">Signal</keyword>
<evidence type="ECO:0000256" key="1">
    <source>
        <dbReference type="SAM" id="SignalP"/>
    </source>
</evidence>
<protein>
    <recommendedName>
        <fullName evidence="4">Secretin/TonB short N-terminal domain-containing protein</fullName>
    </recommendedName>
</protein>
<evidence type="ECO:0000313" key="2">
    <source>
        <dbReference type="EMBL" id="KER37633.1"/>
    </source>
</evidence>
<gene>
    <name evidence="2" type="ORF">AL00_04270</name>
</gene>
<evidence type="ECO:0008006" key="4">
    <source>
        <dbReference type="Google" id="ProtNLM"/>
    </source>
</evidence>